<name>I7CPS4_9ACTN</name>
<protein>
    <submittedName>
        <fullName evidence="1">Uncharacterized protein</fullName>
    </submittedName>
</protein>
<dbReference type="EMBL" id="JX014302">
    <property type="protein sequence ID" value="AFO59860.1"/>
    <property type="molecule type" value="Genomic_DNA"/>
</dbReference>
<organism evidence="1">
    <name type="scientific">Streptomyces sp. YIM 56141</name>
    <dbReference type="NCBI Taxonomy" id="1211968"/>
    <lineage>
        <taxon>Bacteria</taxon>
        <taxon>Bacillati</taxon>
        <taxon>Actinomycetota</taxon>
        <taxon>Actinomycetes</taxon>
        <taxon>Kitasatosporales</taxon>
        <taxon>Streptomycetaceae</taxon>
        <taxon>Streptomyces</taxon>
    </lineage>
</organism>
<reference evidence="1" key="1">
    <citation type="journal article" date="2014" name="Org. Lett.">
        <title>Cycloheximide and actiphenol production in Streptomyces sp. YIM56141 governed by single biosynthetic machinery featuring an acyltransferase-less type I polyketide synthase.</title>
        <authorList>
            <person name="Yin M."/>
            <person name="Yan Y."/>
            <person name="Lohman J.R."/>
            <person name="Huang S.X."/>
            <person name="Ma M."/>
            <person name="Zhao G.R."/>
            <person name="Xu L.H."/>
            <person name="Xiang W."/>
            <person name="Shen B."/>
        </authorList>
    </citation>
    <scope>NUCLEOTIDE SEQUENCE</scope>
</reference>
<dbReference type="InterPro" id="IPR045682">
    <property type="entry name" value="DUF6193"/>
</dbReference>
<sequence>MLASMDPAQSRLVPIPPDPAVLYPDVACHGSLSAALRFVAGGRLASVALTSPQGNPLTSAVVDCASPHRNSLQIDAWLHGRRWSIRGTDAFDDMALIEGRTDDLDQVAVAARAWHDGESLSDIGRAAPFVHLTGRFELSGPDPAHRTESEWQHLRLEASELPYPWAPAYRSLIESAYAASALRSLYPFTSHWALRFSTTTRPDLNPMGPCLTANSDATFGVGSGLLTPDLGLFATPGEAVARAVRELCVARCRPTSAE</sequence>
<proteinExistence type="predicted"/>
<dbReference type="Pfam" id="PF19692">
    <property type="entry name" value="DUF6193"/>
    <property type="match status" value="1"/>
</dbReference>
<evidence type="ECO:0000313" key="1">
    <source>
        <dbReference type="EMBL" id="AFO59860.1"/>
    </source>
</evidence>
<accession>I7CPS4</accession>
<dbReference type="AlphaFoldDB" id="I7CPS4"/>